<accession>A0A239L042</accession>
<gene>
    <name evidence="2" type="ORF">SAMN06295955_11833</name>
</gene>
<keyword evidence="1" id="KW-0732">Signal</keyword>
<evidence type="ECO:0000313" key="2">
    <source>
        <dbReference type="EMBL" id="SNT23946.1"/>
    </source>
</evidence>
<dbReference type="OrthoDB" id="8480647at2"/>
<evidence type="ECO:0000256" key="1">
    <source>
        <dbReference type="SAM" id="SignalP"/>
    </source>
</evidence>
<keyword evidence="3" id="KW-1185">Reference proteome</keyword>
<dbReference type="EMBL" id="FZPA01000018">
    <property type="protein sequence ID" value="SNT23946.1"/>
    <property type="molecule type" value="Genomic_DNA"/>
</dbReference>
<name>A0A239L042_9SPHN</name>
<dbReference type="Proteomes" id="UP000198339">
    <property type="component" value="Unassembled WGS sequence"/>
</dbReference>
<evidence type="ECO:0008006" key="4">
    <source>
        <dbReference type="Google" id="ProtNLM"/>
    </source>
</evidence>
<dbReference type="PROSITE" id="PS51257">
    <property type="entry name" value="PROKAR_LIPOPROTEIN"/>
    <property type="match status" value="1"/>
</dbReference>
<feature type="chain" id="PRO_5012037394" description="Lipoprotein" evidence="1">
    <location>
        <begin position="26"/>
        <end position="163"/>
    </location>
</feature>
<proteinExistence type="predicted"/>
<dbReference type="AlphaFoldDB" id="A0A239L042"/>
<evidence type="ECO:0000313" key="3">
    <source>
        <dbReference type="Proteomes" id="UP000198339"/>
    </source>
</evidence>
<protein>
    <recommendedName>
        <fullName evidence="4">Lipoprotein</fullName>
    </recommendedName>
</protein>
<feature type="signal peptide" evidence="1">
    <location>
        <begin position="1"/>
        <end position="25"/>
    </location>
</feature>
<reference evidence="2 3" key="1">
    <citation type="submission" date="2017-06" db="EMBL/GenBank/DDBJ databases">
        <authorList>
            <person name="Kim H.J."/>
            <person name="Triplett B.A."/>
        </authorList>
    </citation>
    <scope>NUCLEOTIDE SEQUENCE [LARGE SCALE GENOMIC DNA]</scope>
    <source>
        <strain evidence="2 3">DS15</strain>
    </source>
</reference>
<organism evidence="2 3">
    <name type="scientific">Sphingopyxis indica</name>
    <dbReference type="NCBI Taxonomy" id="436663"/>
    <lineage>
        <taxon>Bacteria</taxon>
        <taxon>Pseudomonadati</taxon>
        <taxon>Pseudomonadota</taxon>
        <taxon>Alphaproteobacteria</taxon>
        <taxon>Sphingomonadales</taxon>
        <taxon>Sphingomonadaceae</taxon>
        <taxon>Sphingopyxis</taxon>
    </lineage>
</organism>
<dbReference type="RefSeq" id="WP_141134049.1">
    <property type="nucleotide sequence ID" value="NZ_FZPA01000018.1"/>
</dbReference>
<sequence>MQRSTILITVAALAACSPAANSVSASNNTEAEPLPTLTRSNMQWDVVLQALFRGTLYLDNNGCIRAGDDSGPLIVWHPDSRIERTGDGRFRITDGYTGHSAYIGAEVAMGGGVGSAMPTNLVEPIPEACRSEEYWVTAHLMSEEDRQALLERERNRKPVPAPE</sequence>